<dbReference type="AlphaFoldDB" id="A0A314Z0B4"/>
<comment type="caution">
    <text evidence="1">The sequence shown here is derived from an EMBL/GenBank/DDBJ whole genome shotgun (WGS) entry which is preliminary data.</text>
</comment>
<sequence>MIPKHQKQIFAVRSILKNHDVCGQNSAFCSMQGDSQANPCGIQHSERHVRFSDKNHILGPRKNGLSSFQHNTVANLSSDNLLVHLRRTSLLT</sequence>
<evidence type="ECO:0000313" key="2">
    <source>
        <dbReference type="Proteomes" id="UP000250321"/>
    </source>
</evidence>
<evidence type="ECO:0000313" key="1">
    <source>
        <dbReference type="EMBL" id="PQQ13735.1"/>
    </source>
</evidence>
<protein>
    <submittedName>
        <fullName evidence="1">Uncharacterized protein</fullName>
    </submittedName>
</protein>
<reference evidence="1 2" key="1">
    <citation type="submission" date="2018-02" db="EMBL/GenBank/DDBJ databases">
        <title>Draft genome of wild Prunus yedoensis var. nudiflora.</title>
        <authorList>
            <person name="Baek S."/>
            <person name="Kim J.-H."/>
            <person name="Choi K."/>
            <person name="Kim G.-B."/>
            <person name="Cho A."/>
            <person name="Jang H."/>
            <person name="Shin C.-H."/>
            <person name="Yu H.-J."/>
            <person name="Mun J.-H."/>
        </authorList>
    </citation>
    <scope>NUCLEOTIDE SEQUENCE [LARGE SCALE GENOMIC DNA]</scope>
    <source>
        <strain evidence="2">cv. Jeju island</strain>
        <tissue evidence="1">Leaf</tissue>
    </source>
</reference>
<keyword evidence="2" id="KW-1185">Reference proteome</keyword>
<dbReference type="OrthoDB" id="678085at2759"/>
<dbReference type="PANTHER" id="PTHR36892">
    <property type="entry name" value="OS01G0201800 PROTEIN"/>
    <property type="match status" value="1"/>
</dbReference>
<organism evidence="1 2">
    <name type="scientific">Prunus yedoensis var. nudiflora</name>
    <dbReference type="NCBI Taxonomy" id="2094558"/>
    <lineage>
        <taxon>Eukaryota</taxon>
        <taxon>Viridiplantae</taxon>
        <taxon>Streptophyta</taxon>
        <taxon>Embryophyta</taxon>
        <taxon>Tracheophyta</taxon>
        <taxon>Spermatophyta</taxon>
        <taxon>Magnoliopsida</taxon>
        <taxon>eudicotyledons</taxon>
        <taxon>Gunneridae</taxon>
        <taxon>Pentapetalae</taxon>
        <taxon>rosids</taxon>
        <taxon>fabids</taxon>
        <taxon>Rosales</taxon>
        <taxon>Rosaceae</taxon>
        <taxon>Amygdaloideae</taxon>
        <taxon>Amygdaleae</taxon>
        <taxon>Prunus</taxon>
    </lineage>
</organism>
<gene>
    <name evidence="1" type="ORF">Pyn_07176</name>
</gene>
<dbReference type="Proteomes" id="UP000250321">
    <property type="component" value="Unassembled WGS sequence"/>
</dbReference>
<dbReference type="EMBL" id="PJQY01000288">
    <property type="protein sequence ID" value="PQQ13735.1"/>
    <property type="molecule type" value="Genomic_DNA"/>
</dbReference>
<dbReference type="PANTHER" id="PTHR36892:SF1">
    <property type="entry name" value="OS05G0518200 PROTEIN"/>
    <property type="match status" value="1"/>
</dbReference>
<name>A0A314Z0B4_PRUYE</name>
<accession>A0A314Z0B4</accession>
<proteinExistence type="predicted"/>